<feature type="transmembrane region" description="Helical" evidence="1">
    <location>
        <begin position="12"/>
        <end position="32"/>
    </location>
</feature>
<name>A0A3D9STH3_9ACTN</name>
<organism evidence="2 3">
    <name type="scientific">Thermomonospora umbrina</name>
    <dbReference type="NCBI Taxonomy" id="111806"/>
    <lineage>
        <taxon>Bacteria</taxon>
        <taxon>Bacillati</taxon>
        <taxon>Actinomycetota</taxon>
        <taxon>Actinomycetes</taxon>
        <taxon>Streptosporangiales</taxon>
        <taxon>Thermomonosporaceae</taxon>
        <taxon>Thermomonospora</taxon>
    </lineage>
</organism>
<dbReference type="EMBL" id="QTTT01000001">
    <property type="protein sequence ID" value="REE99269.1"/>
    <property type="molecule type" value="Genomic_DNA"/>
</dbReference>
<keyword evidence="1" id="KW-0812">Transmembrane</keyword>
<feature type="transmembrane region" description="Helical" evidence="1">
    <location>
        <begin position="226"/>
        <end position="244"/>
    </location>
</feature>
<dbReference type="Proteomes" id="UP000256661">
    <property type="component" value="Unassembled WGS sequence"/>
</dbReference>
<comment type="caution">
    <text evidence="2">The sequence shown here is derived from an EMBL/GenBank/DDBJ whole genome shotgun (WGS) entry which is preliminary data.</text>
</comment>
<protein>
    <recommendedName>
        <fullName evidence="4">ABC transporter permease</fullName>
    </recommendedName>
</protein>
<feature type="transmembrane region" description="Helical" evidence="1">
    <location>
        <begin position="193"/>
        <end position="219"/>
    </location>
</feature>
<keyword evidence="1" id="KW-0472">Membrane</keyword>
<sequence length="322" mass="31703">MNTSLGRRTLGVTLAATVIQLVMVVAFGWPAARSAPHDLPIAVAGPQSAAVADRLARQGGFEIAVLPDEAAARRAVTDRDAYGAIVTTPAGPKVLVASAASPQVAQQIGQYAATLSGAPRPPVTDVVSAGPHGTAFGTMVLPLVMSGIAAAVLLTLVIPALAWRLAGLVGFAVLGGLGVSALAQGWLDILDGSYLTVAAAMALTILAVTGTVVGLAGVIGRPGIGVGALTMLLLGNPLSGASSAPELLPEPWGDLGQLLPPGAGATLLRSYGYFDGAGAGGSLAVLGVWAAVAVALILVAALRDRSRTGGESADAGAPALVG</sequence>
<accession>A0A3D9STH3</accession>
<keyword evidence="1" id="KW-1133">Transmembrane helix</keyword>
<feature type="transmembrane region" description="Helical" evidence="1">
    <location>
        <begin position="165"/>
        <end position="187"/>
    </location>
</feature>
<proteinExistence type="predicted"/>
<dbReference type="AlphaFoldDB" id="A0A3D9STH3"/>
<feature type="transmembrane region" description="Helical" evidence="1">
    <location>
        <begin position="277"/>
        <end position="302"/>
    </location>
</feature>
<feature type="transmembrane region" description="Helical" evidence="1">
    <location>
        <begin position="135"/>
        <end position="158"/>
    </location>
</feature>
<evidence type="ECO:0000313" key="2">
    <source>
        <dbReference type="EMBL" id="REE99269.1"/>
    </source>
</evidence>
<evidence type="ECO:0008006" key="4">
    <source>
        <dbReference type="Google" id="ProtNLM"/>
    </source>
</evidence>
<gene>
    <name evidence="2" type="ORF">DFJ69_4777</name>
</gene>
<dbReference type="RefSeq" id="WP_116024596.1">
    <property type="nucleotide sequence ID" value="NZ_QTTT01000001.1"/>
</dbReference>
<evidence type="ECO:0000256" key="1">
    <source>
        <dbReference type="SAM" id="Phobius"/>
    </source>
</evidence>
<reference evidence="2 3" key="1">
    <citation type="submission" date="2018-08" db="EMBL/GenBank/DDBJ databases">
        <title>Sequencing the genomes of 1000 actinobacteria strains.</title>
        <authorList>
            <person name="Klenk H.-P."/>
        </authorList>
    </citation>
    <scope>NUCLEOTIDE SEQUENCE [LARGE SCALE GENOMIC DNA]</scope>
    <source>
        <strain evidence="2 3">DSM 43927</strain>
    </source>
</reference>
<keyword evidence="3" id="KW-1185">Reference proteome</keyword>
<dbReference type="OrthoDB" id="2151407at2"/>
<evidence type="ECO:0000313" key="3">
    <source>
        <dbReference type="Proteomes" id="UP000256661"/>
    </source>
</evidence>